<dbReference type="Proteomes" id="UP000002030">
    <property type="component" value="Chromosome"/>
</dbReference>
<evidence type="ECO:0000313" key="1">
    <source>
        <dbReference type="EMBL" id="ACZ19804.1"/>
    </source>
</evidence>
<gene>
    <name evidence="1" type="ordered locus">Taci_1583</name>
</gene>
<reference evidence="1 2" key="1">
    <citation type="journal article" date="2009" name="Stand. Genomic Sci.">
        <title>Complete genome sequence of Thermanaerovibrio acidaminovorans type strain (Su883).</title>
        <authorList>
            <person name="Chovatia M."/>
            <person name="Sikorski J."/>
            <person name="Schroder M."/>
            <person name="Lapidus A."/>
            <person name="Nolan M."/>
            <person name="Tice H."/>
            <person name="Glavina Del Rio T."/>
            <person name="Copeland A."/>
            <person name="Cheng J.F."/>
            <person name="Lucas S."/>
            <person name="Chen F."/>
            <person name="Bruce D."/>
            <person name="Goodwin L."/>
            <person name="Pitluck S."/>
            <person name="Ivanova N."/>
            <person name="Mavromatis K."/>
            <person name="Ovchinnikova G."/>
            <person name="Pati A."/>
            <person name="Chen A."/>
            <person name="Palaniappan K."/>
            <person name="Land M."/>
            <person name="Hauser L."/>
            <person name="Chang Y.J."/>
            <person name="Jeffries C.D."/>
            <person name="Chain P."/>
            <person name="Saunders E."/>
            <person name="Detter J.C."/>
            <person name="Brettin T."/>
            <person name="Rohde M."/>
            <person name="Goker M."/>
            <person name="Spring S."/>
            <person name="Bristow J."/>
            <person name="Markowitz V."/>
            <person name="Hugenholtz P."/>
            <person name="Kyrpides N.C."/>
            <person name="Klenk H.P."/>
            <person name="Eisen J.A."/>
        </authorList>
    </citation>
    <scope>NUCLEOTIDE SEQUENCE [LARGE SCALE GENOMIC DNA]</scope>
    <source>
        <strain evidence="2">ATCC 49978 / DSM 6589 / Su883</strain>
    </source>
</reference>
<dbReference type="EMBL" id="CP001818">
    <property type="protein sequence ID" value="ACZ19804.1"/>
    <property type="molecule type" value="Genomic_DNA"/>
</dbReference>
<dbReference type="HOGENOM" id="CLU_181401_1_1_0"/>
<dbReference type="KEGG" id="tai:Taci_1583"/>
<sequence>MKTLRMEFSTVEGKKYSVSLPYAKDDLTEAQVRPVMELMVQKGFLAAPVNGVSGCSLVGREVNRLF</sequence>
<keyword evidence="2" id="KW-1185">Reference proteome</keyword>
<name>D1B713_THEAS</name>
<proteinExistence type="predicted"/>
<dbReference type="EnsemblBacteria" id="ACZ19804">
    <property type="protein sequence ID" value="ACZ19804"/>
    <property type="gene ID" value="Taci_1583"/>
</dbReference>
<dbReference type="RefSeq" id="WP_012870313.1">
    <property type="nucleotide sequence ID" value="NC_013522.1"/>
</dbReference>
<evidence type="ECO:0000313" key="2">
    <source>
        <dbReference type="Proteomes" id="UP000002030"/>
    </source>
</evidence>
<accession>D1B713</accession>
<protein>
    <recommendedName>
        <fullName evidence="3">DUF2922 domain-containing protein</fullName>
    </recommendedName>
</protein>
<dbReference type="InterPro" id="IPR021321">
    <property type="entry name" value="DUF2922"/>
</dbReference>
<dbReference type="Pfam" id="PF11148">
    <property type="entry name" value="DUF2922"/>
    <property type="match status" value="1"/>
</dbReference>
<dbReference type="AlphaFoldDB" id="D1B713"/>
<evidence type="ECO:0008006" key="3">
    <source>
        <dbReference type="Google" id="ProtNLM"/>
    </source>
</evidence>
<organism evidence="1 2">
    <name type="scientific">Thermanaerovibrio acidaminovorans (strain ATCC 49978 / DSM 6589 / Su883)</name>
    <name type="common">Selenomonas acidaminovorans</name>
    <dbReference type="NCBI Taxonomy" id="525903"/>
    <lineage>
        <taxon>Bacteria</taxon>
        <taxon>Thermotogati</taxon>
        <taxon>Synergistota</taxon>
        <taxon>Synergistia</taxon>
        <taxon>Synergistales</taxon>
        <taxon>Synergistaceae</taxon>
        <taxon>Thermanaerovibrio</taxon>
    </lineage>
</organism>
<dbReference type="STRING" id="525903.Taci_1583"/>
<dbReference type="OrthoDB" id="5894at2"/>